<protein>
    <recommendedName>
        <fullName evidence="3">PD-(D/E)XK nuclease superfamily protein</fullName>
    </recommendedName>
</protein>
<keyword evidence="2" id="KW-1185">Reference proteome</keyword>
<gene>
    <name evidence="1" type="ORF">J1M35_14790</name>
</gene>
<dbReference type="InterPro" id="IPR011604">
    <property type="entry name" value="PDDEXK-like_dom_sf"/>
</dbReference>
<accession>A0A975CGB2</accession>
<dbReference type="EMBL" id="CP071796">
    <property type="protein sequence ID" value="QTD44362.1"/>
    <property type="molecule type" value="Genomic_DNA"/>
</dbReference>
<dbReference type="Gene3D" id="3.90.320.10">
    <property type="match status" value="1"/>
</dbReference>
<dbReference type="RefSeq" id="WP_208007926.1">
    <property type="nucleotide sequence ID" value="NZ_CP071796.1"/>
</dbReference>
<dbReference type="AlphaFoldDB" id="A0A975CGB2"/>
<dbReference type="KEGG" id="otd:J1M35_14790"/>
<organism evidence="1 2">
    <name type="scientific">Ottowia testudinis</name>
    <dbReference type="NCBI Taxonomy" id="2816950"/>
    <lineage>
        <taxon>Bacteria</taxon>
        <taxon>Pseudomonadati</taxon>
        <taxon>Pseudomonadota</taxon>
        <taxon>Betaproteobacteria</taxon>
        <taxon>Burkholderiales</taxon>
        <taxon>Comamonadaceae</taxon>
        <taxon>Ottowia</taxon>
    </lineage>
</organism>
<evidence type="ECO:0008006" key="3">
    <source>
        <dbReference type="Google" id="ProtNLM"/>
    </source>
</evidence>
<name>A0A975CGB2_9BURK</name>
<evidence type="ECO:0000313" key="2">
    <source>
        <dbReference type="Proteomes" id="UP000663903"/>
    </source>
</evidence>
<proteinExistence type="predicted"/>
<sequence length="266" mass="29418">MLDFNHRPKVHEQVESLINAALLAERAAQPPRHYLGASRLGVACERALQYEYAGAPVDEDKAFDGRRLRIFEVGHSFEDLAIRWLRLAGFDLRTTGSDGEQFGFAVADGRIAGHCDGIIVDGPAELGWSYPMLWECKSMADKPWRDCVKRGVTLSKPVYAAQMALYQAYLHDCGKALMACGQSAEGTGLADHPALFTAVNKDTQAIWCELVHFDGALAQRMSDRGVRVVRATEAGELLPRGFAQETHVECRMCSYSLRCWQPGDVA</sequence>
<evidence type="ECO:0000313" key="1">
    <source>
        <dbReference type="EMBL" id="QTD44362.1"/>
    </source>
</evidence>
<dbReference type="Proteomes" id="UP000663903">
    <property type="component" value="Chromosome"/>
</dbReference>
<reference evidence="1" key="1">
    <citation type="submission" date="2021-03" db="EMBL/GenBank/DDBJ databases">
        <title>Ottowia sp. 27C isolated from the cloaca of a Giant Asian pond turtle (Heosemys grandis).</title>
        <authorList>
            <person name="Spergser J."/>
            <person name="Busse H.-J."/>
        </authorList>
    </citation>
    <scope>NUCLEOTIDE SEQUENCE</scope>
    <source>
        <strain evidence="1">27C</strain>
    </source>
</reference>